<feature type="non-terminal residue" evidence="2">
    <location>
        <position position="1"/>
    </location>
</feature>
<dbReference type="Gene3D" id="3.30.420.10">
    <property type="entry name" value="Ribonuclease H-like superfamily/Ribonuclease H"/>
    <property type="match status" value="1"/>
</dbReference>
<organism evidence="2 3">
    <name type="scientific">Dichanthelium oligosanthes</name>
    <dbReference type="NCBI Taxonomy" id="888268"/>
    <lineage>
        <taxon>Eukaryota</taxon>
        <taxon>Viridiplantae</taxon>
        <taxon>Streptophyta</taxon>
        <taxon>Embryophyta</taxon>
        <taxon>Tracheophyta</taxon>
        <taxon>Spermatophyta</taxon>
        <taxon>Magnoliopsida</taxon>
        <taxon>Liliopsida</taxon>
        <taxon>Poales</taxon>
        <taxon>Poaceae</taxon>
        <taxon>PACMAD clade</taxon>
        <taxon>Panicoideae</taxon>
        <taxon>Panicodae</taxon>
        <taxon>Paniceae</taxon>
        <taxon>Dichantheliinae</taxon>
        <taxon>Dichanthelium</taxon>
    </lineage>
</organism>
<dbReference type="CDD" id="cd06222">
    <property type="entry name" value="RNase_H_like"/>
    <property type="match status" value="1"/>
</dbReference>
<feature type="domain" description="RNase H type-1" evidence="1">
    <location>
        <begin position="36"/>
        <end position="117"/>
    </location>
</feature>
<protein>
    <recommendedName>
        <fullName evidence="1">RNase H type-1 domain-containing protein</fullName>
    </recommendedName>
</protein>
<dbReference type="Proteomes" id="UP000095767">
    <property type="component" value="Unassembled WGS sequence"/>
</dbReference>
<reference evidence="2 3" key="1">
    <citation type="submission" date="2016-09" db="EMBL/GenBank/DDBJ databases">
        <title>The draft genome of Dichanthelium oligosanthes: A C3 panicoid grass species.</title>
        <authorList>
            <person name="Studer A.J."/>
            <person name="Schnable J.C."/>
            <person name="Brutnell T.P."/>
        </authorList>
    </citation>
    <scope>NUCLEOTIDE SEQUENCE [LARGE SCALE GENOMIC DNA]</scope>
    <source>
        <strain evidence="3">cv. Kellogg 1175</strain>
        <tissue evidence="2">Leaf</tissue>
    </source>
</reference>
<dbReference type="AlphaFoldDB" id="A0A1E5W7B5"/>
<dbReference type="GO" id="GO:0003676">
    <property type="term" value="F:nucleic acid binding"/>
    <property type="evidence" value="ECO:0007669"/>
    <property type="project" value="InterPro"/>
</dbReference>
<dbReference type="Pfam" id="PF13456">
    <property type="entry name" value="RVT_3"/>
    <property type="match status" value="1"/>
</dbReference>
<gene>
    <name evidence="2" type="ORF">BAE44_0005675</name>
</gene>
<dbReference type="OrthoDB" id="694781at2759"/>
<evidence type="ECO:0000313" key="3">
    <source>
        <dbReference type="Proteomes" id="UP000095767"/>
    </source>
</evidence>
<keyword evidence="3" id="KW-1185">Reference proteome</keyword>
<comment type="caution">
    <text evidence="2">The sequence shown here is derived from an EMBL/GenBank/DDBJ whole genome shotgun (WGS) entry which is preliminary data.</text>
</comment>
<sequence length="118" mass="12988">LPVPQKVKLLAWRLVHRGLATKVNKFGRGLERVIFGASSAEEVEAMACKEGIQLAVEWTSSPAILESGCVAVIQYLKETNKVRPACYFTIHGARSIASHLPRLVLSHVKRDLNVVANE</sequence>
<proteinExistence type="predicted"/>
<dbReference type="EMBL" id="LWDX02019164">
    <property type="protein sequence ID" value="OEL33306.1"/>
    <property type="molecule type" value="Genomic_DNA"/>
</dbReference>
<feature type="non-terminal residue" evidence="2">
    <location>
        <position position="118"/>
    </location>
</feature>
<dbReference type="GO" id="GO:0004523">
    <property type="term" value="F:RNA-DNA hybrid ribonuclease activity"/>
    <property type="evidence" value="ECO:0007669"/>
    <property type="project" value="InterPro"/>
</dbReference>
<dbReference type="InterPro" id="IPR036397">
    <property type="entry name" value="RNaseH_sf"/>
</dbReference>
<dbReference type="InterPro" id="IPR002156">
    <property type="entry name" value="RNaseH_domain"/>
</dbReference>
<evidence type="ECO:0000259" key="1">
    <source>
        <dbReference type="Pfam" id="PF13456"/>
    </source>
</evidence>
<name>A0A1E5W7B5_9POAL</name>
<accession>A0A1E5W7B5</accession>
<dbReference type="InterPro" id="IPR044730">
    <property type="entry name" value="RNase_H-like_dom_plant"/>
</dbReference>
<evidence type="ECO:0000313" key="2">
    <source>
        <dbReference type="EMBL" id="OEL33306.1"/>
    </source>
</evidence>